<name>A0AAD7MPX1_9AGAR</name>
<sequence length="201" mass="21952">MPIIQRTTFPVSDTFSSDVLKTTVSIAKETTGYISSFHGVQVENNKIGYFISVWKSSEAYTSFVQGNDYAEFLASLKSAASAPSEVKTHYVDVAVEAETALLAPVTELVHFTMKADVPVEDSYDLFAELARGLDQAPGGHPPAYWGRTGDSNEVQVYVGWDTVETHWDAVKEGTDLHGVIQKLLGMSDFVLGHTRLTKSVA</sequence>
<accession>A0AAD7MPX1</accession>
<keyword evidence="2" id="KW-1185">Reference proteome</keyword>
<dbReference type="Proteomes" id="UP001215598">
    <property type="component" value="Unassembled WGS sequence"/>
</dbReference>
<comment type="caution">
    <text evidence="1">The sequence shown here is derived from an EMBL/GenBank/DDBJ whole genome shotgun (WGS) entry which is preliminary data.</text>
</comment>
<evidence type="ECO:0000313" key="2">
    <source>
        <dbReference type="Proteomes" id="UP001215598"/>
    </source>
</evidence>
<proteinExistence type="predicted"/>
<reference evidence="1" key="1">
    <citation type="submission" date="2023-03" db="EMBL/GenBank/DDBJ databases">
        <title>Massive genome expansion in bonnet fungi (Mycena s.s.) driven by repeated elements and novel gene families across ecological guilds.</title>
        <authorList>
            <consortium name="Lawrence Berkeley National Laboratory"/>
            <person name="Harder C.B."/>
            <person name="Miyauchi S."/>
            <person name="Viragh M."/>
            <person name="Kuo A."/>
            <person name="Thoen E."/>
            <person name="Andreopoulos B."/>
            <person name="Lu D."/>
            <person name="Skrede I."/>
            <person name="Drula E."/>
            <person name="Henrissat B."/>
            <person name="Morin E."/>
            <person name="Kohler A."/>
            <person name="Barry K."/>
            <person name="LaButti K."/>
            <person name="Morin E."/>
            <person name="Salamov A."/>
            <person name="Lipzen A."/>
            <person name="Mereny Z."/>
            <person name="Hegedus B."/>
            <person name="Baldrian P."/>
            <person name="Stursova M."/>
            <person name="Weitz H."/>
            <person name="Taylor A."/>
            <person name="Grigoriev I.V."/>
            <person name="Nagy L.G."/>
            <person name="Martin F."/>
            <person name="Kauserud H."/>
        </authorList>
    </citation>
    <scope>NUCLEOTIDE SEQUENCE</scope>
    <source>
        <strain evidence="1">CBHHK182m</strain>
    </source>
</reference>
<organism evidence="1 2">
    <name type="scientific">Mycena metata</name>
    <dbReference type="NCBI Taxonomy" id="1033252"/>
    <lineage>
        <taxon>Eukaryota</taxon>
        <taxon>Fungi</taxon>
        <taxon>Dikarya</taxon>
        <taxon>Basidiomycota</taxon>
        <taxon>Agaricomycotina</taxon>
        <taxon>Agaricomycetes</taxon>
        <taxon>Agaricomycetidae</taxon>
        <taxon>Agaricales</taxon>
        <taxon>Marasmiineae</taxon>
        <taxon>Mycenaceae</taxon>
        <taxon>Mycena</taxon>
    </lineage>
</organism>
<evidence type="ECO:0008006" key="3">
    <source>
        <dbReference type="Google" id="ProtNLM"/>
    </source>
</evidence>
<dbReference type="Gene3D" id="3.30.70.100">
    <property type="match status" value="2"/>
</dbReference>
<dbReference type="SUPFAM" id="SSF54909">
    <property type="entry name" value="Dimeric alpha+beta barrel"/>
    <property type="match status" value="1"/>
</dbReference>
<evidence type="ECO:0000313" key="1">
    <source>
        <dbReference type="EMBL" id="KAJ7727583.1"/>
    </source>
</evidence>
<dbReference type="InterPro" id="IPR011008">
    <property type="entry name" value="Dimeric_a/b-barrel"/>
</dbReference>
<gene>
    <name evidence="1" type="ORF">B0H16DRAFT_1590290</name>
</gene>
<dbReference type="EMBL" id="JARKIB010000178">
    <property type="protein sequence ID" value="KAJ7727583.1"/>
    <property type="molecule type" value="Genomic_DNA"/>
</dbReference>
<dbReference type="AlphaFoldDB" id="A0AAD7MPX1"/>
<protein>
    <recommendedName>
        <fullName evidence="3">ABM domain-containing protein</fullName>
    </recommendedName>
</protein>